<dbReference type="OrthoDB" id="1786022at2"/>
<reference evidence="2" key="1">
    <citation type="submission" date="2016-11" db="EMBL/GenBank/DDBJ databases">
        <authorList>
            <person name="Varghese N."/>
            <person name="Submissions S."/>
        </authorList>
    </citation>
    <scope>NUCLEOTIDE SEQUENCE [LARGE SCALE GENOMIC DNA]</scope>
    <source>
        <strain evidence="2">DSM 10349</strain>
    </source>
</reference>
<name>A0A1M6VTP9_9FIRM</name>
<gene>
    <name evidence="1" type="ORF">SAMN02745123_03350</name>
</gene>
<organism evidence="1 2">
    <name type="scientific">Desulforamulus aeronauticus DSM 10349</name>
    <dbReference type="NCBI Taxonomy" id="1121421"/>
    <lineage>
        <taxon>Bacteria</taxon>
        <taxon>Bacillati</taxon>
        <taxon>Bacillota</taxon>
        <taxon>Clostridia</taxon>
        <taxon>Eubacteriales</taxon>
        <taxon>Peptococcaceae</taxon>
        <taxon>Desulforamulus</taxon>
    </lineage>
</organism>
<dbReference type="RefSeq" id="WP_072916642.1">
    <property type="nucleotide sequence ID" value="NZ_FRAR01000026.1"/>
</dbReference>
<dbReference type="AlphaFoldDB" id="A0A1M6VTP9"/>
<protein>
    <submittedName>
        <fullName evidence="1">Uncharacterized protein</fullName>
    </submittedName>
</protein>
<keyword evidence="2" id="KW-1185">Reference proteome</keyword>
<evidence type="ECO:0000313" key="2">
    <source>
        <dbReference type="Proteomes" id="UP000183997"/>
    </source>
</evidence>
<accession>A0A1M6VTP9</accession>
<proteinExistence type="predicted"/>
<dbReference type="EMBL" id="FRAR01000026">
    <property type="protein sequence ID" value="SHK84883.1"/>
    <property type="molecule type" value="Genomic_DNA"/>
</dbReference>
<evidence type="ECO:0000313" key="1">
    <source>
        <dbReference type="EMBL" id="SHK84883.1"/>
    </source>
</evidence>
<dbReference type="Proteomes" id="UP000183997">
    <property type="component" value="Unassembled WGS sequence"/>
</dbReference>
<sequence>MSKALINPYVVKQISHTEVQYPIPGKEVSFYMNNELATAFVSDNFLTICRKEMDLVILGKIKYILFKNFQPEMTKQVKIMTDSLVEIDKWPLVTSGELELWRANKKLSLYHSSDSIRDHLLKVLFEQEKVEPGLAISVANLAAKMNTSRTILIPEILALVEAAMIERGGDKNFVHASDWIKLTQAGDRYVDENFIIGGLKVRIK</sequence>